<name>A0AAV3UQ11_9EURY</name>
<dbReference type="SUPFAM" id="SSF46785">
    <property type="entry name" value="Winged helix' DNA-binding domain"/>
    <property type="match status" value="1"/>
</dbReference>
<comment type="caution">
    <text evidence="1">The sequence shown here is derived from an EMBL/GenBank/DDBJ whole genome shotgun (WGS) entry which is preliminary data.</text>
</comment>
<dbReference type="EMBL" id="BAABKX010000019">
    <property type="protein sequence ID" value="GAA5061504.1"/>
    <property type="molecule type" value="Genomic_DNA"/>
</dbReference>
<organism evidence="1 2">
    <name type="scientific">Haladaptatus pallidirubidus</name>
    <dbReference type="NCBI Taxonomy" id="1008152"/>
    <lineage>
        <taxon>Archaea</taxon>
        <taxon>Methanobacteriati</taxon>
        <taxon>Methanobacteriota</taxon>
        <taxon>Stenosarchaea group</taxon>
        <taxon>Halobacteria</taxon>
        <taxon>Halobacteriales</taxon>
        <taxon>Haladaptataceae</taxon>
        <taxon>Haladaptatus</taxon>
    </lineage>
</organism>
<gene>
    <name evidence="1" type="ORF">GCM10025751_47880</name>
</gene>
<protein>
    <recommendedName>
        <fullName evidence="3">Transcriptional regulator</fullName>
    </recommendedName>
</protein>
<proteinExistence type="predicted"/>
<evidence type="ECO:0008006" key="3">
    <source>
        <dbReference type="Google" id="ProtNLM"/>
    </source>
</evidence>
<reference evidence="1 2" key="1">
    <citation type="journal article" date="2019" name="Int. J. Syst. Evol. Microbiol.">
        <title>The Global Catalogue of Microorganisms (GCM) 10K type strain sequencing project: providing services to taxonomists for standard genome sequencing and annotation.</title>
        <authorList>
            <consortium name="The Broad Institute Genomics Platform"/>
            <consortium name="The Broad Institute Genome Sequencing Center for Infectious Disease"/>
            <person name="Wu L."/>
            <person name="Ma J."/>
        </authorList>
    </citation>
    <scope>NUCLEOTIDE SEQUENCE [LARGE SCALE GENOMIC DNA]</scope>
    <source>
        <strain evidence="1 2">JCM 17504</strain>
    </source>
</reference>
<dbReference type="AlphaFoldDB" id="A0AAV3UQ11"/>
<accession>A0AAV3UQ11</accession>
<keyword evidence="2" id="KW-1185">Reference proteome</keyword>
<sequence>MRPGMMIDKIIQEVDMLDRHLDVFQMVVDNEPIGIVKMSNELGYDHHEIRYSLRLLEEESLIDPTQQGATTTDETEPFIGNLDEQIDETRARLIAMKSGE</sequence>
<evidence type="ECO:0000313" key="1">
    <source>
        <dbReference type="EMBL" id="GAA5061504.1"/>
    </source>
</evidence>
<dbReference type="Proteomes" id="UP001501729">
    <property type="component" value="Unassembled WGS sequence"/>
</dbReference>
<dbReference type="InterPro" id="IPR036390">
    <property type="entry name" value="WH_DNA-bd_sf"/>
</dbReference>
<evidence type="ECO:0000313" key="2">
    <source>
        <dbReference type="Proteomes" id="UP001501729"/>
    </source>
</evidence>